<evidence type="ECO:0000256" key="5">
    <source>
        <dbReference type="ARBA" id="ARBA00023098"/>
    </source>
</evidence>
<evidence type="ECO:0000256" key="6">
    <source>
        <dbReference type="ARBA" id="ARBA00023157"/>
    </source>
</evidence>
<evidence type="ECO:0000313" key="13">
    <source>
        <dbReference type="Proteomes" id="UP000318571"/>
    </source>
</evidence>
<evidence type="ECO:0000256" key="10">
    <source>
        <dbReference type="RuleBase" id="RU361168"/>
    </source>
</evidence>
<dbReference type="GO" id="GO:0009311">
    <property type="term" value="P:oligosaccharide metabolic process"/>
    <property type="evidence" value="ECO:0007669"/>
    <property type="project" value="TreeGrafter"/>
</dbReference>
<gene>
    <name evidence="12" type="ORF">TCAL_05076</name>
</gene>
<keyword evidence="5" id="KW-0443">Lipid metabolism</keyword>
<dbReference type="FunFam" id="3.20.20.70:FF:000070">
    <property type="entry name" value="Alpha-galactosidase"/>
    <property type="match status" value="1"/>
</dbReference>
<dbReference type="OMA" id="DRYPPMR"/>
<dbReference type="PANTHER" id="PTHR11452:SF83">
    <property type="entry name" value="ALPHA-GALACTOSIDASE"/>
    <property type="match status" value="1"/>
</dbReference>
<dbReference type="GO" id="GO:0004557">
    <property type="term" value="F:alpha-galactosidase activity"/>
    <property type="evidence" value="ECO:0007669"/>
    <property type="project" value="TreeGrafter"/>
</dbReference>
<dbReference type="Gene3D" id="2.60.40.1180">
    <property type="entry name" value="Golgi alpha-mannosidase II"/>
    <property type="match status" value="1"/>
</dbReference>
<dbReference type="SUPFAM" id="SSF51011">
    <property type="entry name" value="Glycosyl hydrolase domain"/>
    <property type="match status" value="1"/>
</dbReference>
<dbReference type="Gene3D" id="3.20.20.70">
    <property type="entry name" value="Aldolase class I"/>
    <property type="match status" value="1"/>
</dbReference>
<dbReference type="InterPro" id="IPR017853">
    <property type="entry name" value="GH"/>
</dbReference>
<evidence type="ECO:0000256" key="11">
    <source>
        <dbReference type="SAM" id="SignalP"/>
    </source>
</evidence>
<comment type="similarity">
    <text evidence="2 10">Belongs to the glycosyl hydrolase 27 family.</text>
</comment>
<keyword evidence="4 10" id="KW-0378">Hydrolase</keyword>
<dbReference type="GO" id="GO:0016020">
    <property type="term" value="C:membrane"/>
    <property type="evidence" value="ECO:0007669"/>
    <property type="project" value="GOC"/>
</dbReference>
<dbReference type="OrthoDB" id="5795902at2759"/>
<keyword evidence="11" id="KW-0732">Signal</keyword>
<evidence type="ECO:0000256" key="2">
    <source>
        <dbReference type="ARBA" id="ARBA00009743"/>
    </source>
</evidence>
<dbReference type="InterPro" id="IPR013780">
    <property type="entry name" value="Glyco_hydro_b"/>
</dbReference>
<dbReference type="CDD" id="cd14792">
    <property type="entry name" value="GH27"/>
    <property type="match status" value="1"/>
</dbReference>
<dbReference type="AlphaFoldDB" id="A0A553NTX6"/>
<dbReference type="PRINTS" id="PR00740">
    <property type="entry name" value="GLHYDRLASE27"/>
</dbReference>
<keyword evidence="13" id="KW-1185">Reference proteome</keyword>
<dbReference type="GO" id="GO:0005764">
    <property type="term" value="C:lysosome"/>
    <property type="evidence" value="ECO:0007669"/>
    <property type="project" value="UniProtKB-SubCell"/>
</dbReference>
<comment type="subcellular location">
    <subcellularLocation>
        <location evidence="1">Lysosome</location>
    </subcellularLocation>
</comment>
<reference evidence="12 13" key="1">
    <citation type="journal article" date="2018" name="Nat. Ecol. Evol.">
        <title>Genomic signatures of mitonuclear coevolution across populations of Tigriopus californicus.</title>
        <authorList>
            <person name="Barreto F.S."/>
            <person name="Watson E.T."/>
            <person name="Lima T.G."/>
            <person name="Willett C.S."/>
            <person name="Edmands S."/>
            <person name="Li W."/>
            <person name="Burton R.S."/>
        </authorList>
    </citation>
    <scope>NUCLEOTIDE SEQUENCE [LARGE SCALE GENOMIC DNA]</scope>
    <source>
        <strain evidence="12 13">San Diego</strain>
    </source>
</reference>
<dbReference type="InterPro" id="IPR013785">
    <property type="entry name" value="Aldolase_TIM"/>
</dbReference>
<dbReference type="Pfam" id="PF16499">
    <property type="entry name" value="Melibiase_2"/>
    <property type="match status" value="1"/>
</dbReference>
<sequence>MKARTFSLVCLLALLSQTYGLDNGLALTPPMGWMSWERFRCNTDCKNDPLNCISENLFKTMADEMVLKGFKDAGYEYIIIDDCWLDHQRDENGKLTPDPERFPSGIKALADYVHNLGLKFGIYEDYGNFTCGGYPGILGYLEQDAQTFAEWEVDYIKLDGCYVDIHQMDTGYPDFGDYLNKTGRPIVYSCSWPAYWEDEVPDYPKIAQYCNLWRNYGDIQDSWTDVLDIIDHYGDQQNVFAQFAGPGQWNDPDMLIIGNFALSMEQSKLQMAVWAVLAAPLIMSNDLRNIRPEFTEILTNRNVIKINQDPLGHQGRRMFQDKKAQIDIYVKQVLPMANGNTSGAVVIMYRGNDGTPVEVEFTPEQIGLSHFNGYTMFEVFENEELGLVMPAETVKVKVNPNGAQLLKLVANSARMFNGVESSWHPNAIESADSLSSIKVSSMGKTGWKSDDEL</sequence>
<proteinExistence type="inferred from homology"/>
<evidence type="ECO:0000256" key="1">
    <source>
        <dbReference type="ARBA" id="ARBA00004371"/>
    </source>
</evidence>
<evidence type="ECO:0000256" key="3">
    <source>
        <dbReference type="ARBA" id="ARBA00011738"/>
    </source>
</evidence>
<dbReference type="PROSITE" id="PS00512">
    <property type="entry name" value="ALPHA_GALACTOSIDASE"/>
    <property type="match status" value="1"/>
</dbReference>
<evidence type="ECO:0000256" key="4">
    <source>
        <dbReference type="ARBA" id="ARBA00022801"/>
    </source>
</evidence>
<dbReference type="PANTHER" id="PTHR11452">
    <property type="entry name" value="ALPHA-GALACTOSIDASE/ALPHA-N-ACETYLGALACTOSAMINIDASE"/>
    <property type="match status" value="1"/>
</dbReference>
<organism evidence="12 13">
    <name type="scientific">Tigriopus californicus</name>
    <name type="common">Marine copepod</name>
    <dbReference type="NCBI Taxonomy" id="6832"/>
    <lineage>
        <taxon>Eukaryota</taxon>
        <taxon>Metazoa</taxon>
        <taxon>Ecdysozoa</taxon>
        <taxon>Arthropoda</taxon>
        <taxon>Crustacea</taxon>
        <taxon>Multicrustacea</taxon>
        <taxon>Hexanauplia</taxon>
        <taxon>Copepoda</taxon>
        <taxon>Harpacticoida</taxon>
        <taxon>Harpacticidae</taxon>
        <taxon>Tigriopus</taxon>
    </lineage>
</organism>
<feature type="chain" id="PRO_5022175692" description="Alpha-galactosidase" evidence="11">
    <location>
        <begin position="21"/>
        <end position="453"/>
    </location>
</feature>
<evidence type="ECO:0000256" key="7">
    <source>
        <dbReference type="ARBA" id="ARBA00023180"/>
    </source>
</evidence>
<keyword evidence="7" id="KW-0325">Glycoprotein</keyword>
<comment type="caution">
    <text evidence="12">The sequence shown here is derived from an EMBL/GenBank/DDBJ whole genome shotgun (WGS) entry which is preliminary data.</text>
</comment>
<keyword evidence="6 10" id="KW-1015">Disulfide bond</keyword>
<evidence type="ECO:0000256" key="9">
    <source>
        <dbReference type="ARBA" id="ARBA00023295"/>
    </source>
</evidence>
<dbReference type="EMBL" id="VCGU01000010">
    <property type="protein sequence ID" value="TRY68866.1"/>
    <property type="molecule type" value="Genomic_DNA"/>
</dbReference>
<evidence type="ECO:0000256" key="8">
    <source>
        <dbReference type="ARBA" id="ARBA00023228"/>
    </source>
</evidence>
<dbReference type="EC" id="3.2.1.-" evidence="10"/>
<comment type="subunit">
    <text evidence="3 10">Homodimer.</text>
</comment>
<dbReference type="InterPro" id="IPR002241">
    <property type="entry name" value="Glyco_hydro_27"/>
</dbReference>
<dbReference type="InterPro" id="IPR000111">
    <property type="entry name" value="Glyco_hydro_27/36_CS"/>
</dbReference>
<dbReference type="GO" id="GO:0016139">
    <property type="term" value="P:glycoside catabolic process"/>
    <property type="evidence" value="ECO:0007669"/>
    <property type="project" value="TreeGrafter"/>
</dbReference>
<dbReference type="GO" id="GO:0019377">
    <property type="term" value="P:glycolipid catabolic process"/>
    <property type="evidence" value="ECO:0007669"/>
    <property type="project" value="UniProtKB-ARBA"/>
</dbReference>
<dbReference type="Proteomes" id="UP000318571">
    <property type="component" value="Chromosome 1"/>
</dbReference>
<dbReference type="SUPFAM" id="SSF51445">
    <property type="entry name" value="(Trans)glycosidases"/>
    <property type="match status" value="1"/>
</dbReference>
<evidence type="ECO:0000313" key="12">
    <source>
        <dbReference type="EMBL" id="TRY68866.1"/>
    </source>
</evidence>
<accession>A0A553NTX6</accession>
<protein>
    <recommendedName>
        <fullName evidence="10">Alpha-galactosidase</fullName>
        <ecNumber evidence="10">3.2.1.-</ecNumber>
    </recommendedName>
</protein>
<keyword evidence="9 10" id="KW-0326">Glycosidase</keyword>
<name>A0A553NTX6_TIGCA</name>
<keyword evidence="8" id="KW-0458">Lysosome</keyword>
<dbReference type="STRING" id="6832.A0A553NTX6"/>
<feature type="signal peptide" evidence="11">
    <location>
        <begin position="1"/>
        <end position="20"/>
    </location>
</feature>